<feature type="compositionally biased region" description="Low complexity" evidence="1">
    <location>
        <begin position="146"/>
        <end position="157"/>
    </location>
</feature>
<dbReference type="AlphaFoldDB" id="A0AAN8ZCW3"/>
<dbReference type="PANTHER" id="PTHR33177">
    <property type="entry name" value="PUTATIVE-RELATED"/>
    <property type="match status" value="1"/>
</dbReference>
<dbReference type="Proteomes" id="UP001370490">
    <property type="component" value="Unassembled WGS sequence"/>
</dbReference>
<feature type="domain" description="GIR1-like zinc ribbon" evidence="2">
    <location>
        <begin position="178"/>
        <end position="211"/>
    </location>
</feature>
<keyword evidence="4" id="KW-1185">Reference proteome</keyword>
<organism evidence="3 4">
    <name type="scientific">Dillenia turbinata</name>
    <dbReference type="NCBI Taxonomy" id="194707"/>
    <lineage>
        <taxon>Eukaryota</taxon>
        <taxon>Viridiplantae</taxon>
        <taxon>Streptophyta</taxon>
        <taxon>Embryophyta</taxon>
        <taxon>Tracheophyta</taxon>
        <taxon>Spermatophyta</taxon>
        <taxon>Magnoliopsida</taxon>
        <taxon>eudicotyledons</taxon>
        <taxon>Gunneridae</taxon>
        <taxon>Pentapetalae</taxon>
        <taxon>Dilleniales</taxon>
        <taxon>Dilleniaceae</taxon>
        <taxon>Dillenia</taxon>
    </lineage>
</organism>
<proteinExistence type="predicted"/>
<evidence type="ECO:0000256" key="1">
    <source>
        <dbReference type="SAM" id="MobiDB-lite"/>
    </source>
</evidence>
<protein>
    <recommendedName>
        <fullName evidence="2">GIR1-like zinc ribbon domain-containing protein</fullName>
    </recommendedName>
</protein>
<gene>
    <name evidence="3" type="ORF">RJ641_005248</name>
</gene>
<evidence type="ECO:0000259" key="2">
    <source>
        <dbReference type="Pfam" id="PF24747"/>
    </source>
</evidence>
<sequence length="219" mass="24213">MFVDLSTTTLATPFDIIKSACLYSTRGHSISAFTFTCYIISKKQRTQYGGVNIVSNVAHFDQHFLPSLDLNRLQSKPSMENASSLVEGKKNELQNRIEVSALERSTKKRCLSKAKFSEDKENQVLDLSLNLTPPGAKPNNECKGKSSSLSSTKHSSVSSASNGIEKFYDIDANKVPTLVVMGCSRCLMYVMAVDKDARCPRCKKDGLLDFFGNPSHKKI</sequence>
<comment type="caution">
    <text evidence="3">The sequence shown here is derived from an EMBL/GenBank/DDBJ whole genome shotgun (WGS) entry which is preliminary data.</text>
</comment>
<feature type="region of interest" description="Disordered" evidence="1">
    <location>
        <begin position="129"/>
        <end position="157"/>
    </location>
</feature>
<dbReference type="Pfam" id="PF24747">
    <property type="entry name" value="Zn-ribbon_GIR1"/>
    <property type="match status" value="1"/>
</dbReference>
<accession>A0AAN8ZCW3</accession>
<dbReference type="InterPro" id="IPR055281">
    <property type="entry name" value="GIR1-2/SIED1"/>
</dbReference>
<evidence type="ECO:0000313" key="3">
    <source>
        <dbReference type="EMBL" id="KAK6929043.1"/>
    </source>
</evidence>
<evidence type="ECO:0000313" key="4">
    <source>
        <dbReference type="Proteomes" id="UP001370490"/>
    </source>
</evidence>
<name>A0AAN8ZCW3_9MAGN</name>
<dbReference type="InterPro" id="IPR056440">
    <property type="entry name" value="Zn-ribbon_GIR1"/>
</dbReference>
<dbReference type="EMBL" id="JBAMMX010000013">
    <property type="protein sequence ID" value="KAK6929043.1"/>
    <property type="molecule type" value="Genomic_DNA"/>
</dbReference>
<dbReference type="PANTHER" id="PTHR33177:SF77">
    <property type="entry name" value="LITAF DOMAIN-CONTAINING PROTEIN"/>
    <property type="match status" value="1"/>
</dbReference>
<reference evidence="3 4" key="1">
    <citation type="submission" date="2023-12" db="EMBL/GenBank/DDBJ databases">
        <title>A high-quality genome assembly for Dillenia turbinata (Dilleniales).</title>
        <authorList>
            <person name="Chanderbali A."/>
        </authorList>
    </citation>
    <scope>NUCLEOTIDE SEQUENCE [LARGE SCALE GENOMIC DNA]</scope>
    <source>
        <strain evidence="3">LSX21</strain>
        <tissue evidence="3">Leaf</tissue>
    </source>
</reference>